<evidence type="ECO:0000259" key="10">
    <source>
        <dbReference type="Pfam" id="PF12678"/>
    </source>
</evidence>
<dbReference type="SUPFAM" id="SSF57850">
    <property type="entry name" value="RING/U-box"/>
    <property type="match status" value="1"/>
</dbReference>
<dbReference type="InterPro" id="IPR013083">
    <property type="entry name" value="Znf_RING/FYVE/PHD"/>
</dbReference>
<feature type="domain" description="Zinc finger RING-H2-type" evidence="10">
    <location>
        <begin position="18"/>
        <end position="63"/>
    </location>
</feature>
<dbReference type="GO" id="GO:0008270">
    <property type="term" value="F:zinc ion binding"/>
    <property type="evidence" value="ECO:0007669"/>
    <property type="project" value="UniProtKB-KW"/>
</dbReference>
<evidence type="ECO:0000256" key="4">
    <source>
        <dbReference type="ARBA" id="ARBA00022490"/>
    </source>
</evidence>
<evidence type="ECO:0000256" key="7">
    <source>
        <dbReference type="ARBA" id="ARBA00022786"/>
    </source>
</evidence>
<keyword evidence="6" id="KW-0863">Zinc-finger</keyword>
<comment type="subcellular location">
    <subcellularLocation>
        <location evidence="2">Cytoplasm</location>
    </subcellularLocation>
    <subcellularLocation>
        <location evidence="1">Nucleus</location>
    </subcellularLocation>
</comment>
<evidence type="ECO:0000313" key="11">
    <source>
        <dbReference type="EMBL" id="CBY31631.1"/>
    </source>
</evidence>
<evidence type="ECO:0000256" key="8">
    <source>
        <dbReference type="ARBA" id="ARBA00022833"/>
    </source>
</evidence>
<organism evidence="11">
    <name type="scientific">Oikopleura dioica</name>
    <name type="common">Tunicate</name>
    <dbReference type="NCBI Taxonomy" id="34765"/>
    <lineage>
        <taxon>Eukaryota</taxon>
        <taxon>Metazoa</taxon>
        <taxon>Chordata</taxon>
        <taxon>Tunicata</taxon>
        <taxon>Appendicularia</taxon>
        <taxon>Copelata</taxon>
        <taxon>Oikopleuridae</taxon>
        <taxon>Oikopleura</taxon>
    </lineage>
</organism>
<dbReference type="Gene3D" id="3.30.40.10">
    <property type="entry name" value="Zinc/RING finger domain, C3HC4 (zinc finger)"/>
    <property type="match status" value="1"/>
</dbReference>
<dbReference type="GO" id="GO:0005634">
    <property type="term" value="C:nucleus"/>
    <property type="evidence" value="ECO:0007669"/>
    <property type="project" value="UniProtKB-SubCell"/>
</dbReference>
<dbReference type="GO" id="GO:0004842">
    <property type="term" value="F:ubiquitin-protein transferase activity"/>
    <property type="evidence" value="ECO:0007669"/>
    <property type="project" value="UniProtKB-ARBA"/>
</dbReference>
<evidence type="ECO:0000256" key="6">
    <source>
        <dbReference type="ARBA" id="ARBA00022771"/>
    </source>
</evidence>
<dbReference type="EMBL" id="FN654311">
    <property type="protein sequence ID" value="CBY31631.1"/>
    <property type="molecule type" value="Genomic_DNA"/>
</dbReference>
<dbReference type="AlphaFoldDB" id="E4Y7N1"/>
<dbReference type="Pfam" id="PF12678">
    <property type="entry name" value="zf-rbx1"/>
    <property type="match status" value="1"/>
</dbReference>
<accession>E4Y7N1</accession>
<evidence type="ECO:0000256" key="3">
    <source>
        <dbReference type="ARBA" id="ARBA00004906"/>
    </source>
</evidence>
<evidence type="ECO:0000256" key="9">
    <source>
        <dbReference type="ARBA" id="ARBA00023242"/>
    </source>
</evidence>
<keyword evidence="7" id="KW-0833">Ubl conjugation pathway</keyword>
<sequence length="92" mass="10254">MNLGYTHFTDNTAKTGQSAICRNIVDEQCTKCQADSSLVTCEIIWGACGHSFHDHCMQLWLTHATQGKSRVTSTCVLYVLETPPRYISRNSA</sequence>
<evidence type="ECO:0000256" key="5">
    <source>
        <dbReference type="ARBA" id="ARBA00022723"/>
    </source>
</evidence>
<keyword evidence="9" id="KW-0539">Nucleus</keyword>
<dbReference type="GO" id="GO:0031461">
    <property type="term" value="C:cullin-RING ubiquitin ligase complex"/>
    <property type="evidence" value="ECO:0007669"/>
    <property type="project" value="UniProtKB-ARBA"/>
</dbReference>
<proteinExistence type="predicted"/>
<keyword evidence="5" id="KW-0479">Metal-binding</keyword>
<dbReference type="InterPro" id="IPR051031">
    <property type="entry name" value="RING-box_E3_Ubiquitin_Ligase"/>
</dbReference>
<dbReference type="Proteomes" id="UP000011014">
    <property type="component" value="Unassembled WGS sequence"/>
</dbReference>
<gene>
    <name evidence="11" type="ORF">GSOID_T00025548001</name>
</gene>
<keyword evidence="4" id="KW-0963">Cytoplasm</keyword>
<evidence type="ECO:0000256" key="1">
    <source>
        <dbReference type="ARBA" id="ARBA00004123"/>
    </source>
</evidence>
<comment type="pathway">
    <text evidence="3">Protein modification; protein ubiquitination.</text>
</comment>
<evidence type="ECO:0000256" key="2">
    <source>
        <dbReference type="ARBA" id="ARBA00004496"/>
    </source>
</evidence>
<dbReference type="InterPro" id="IPR024766">
    <property type="entry name" value="Znf_RING_H2"/>
</dbReference>
<dbReference type="GO" id="GO:0005737">
    <property type="term" value="C:cytoplasm"/>
    <property type="evidence" value="ECO:0007669"/>
    <property type="project" value="UniProtKB-SubCell"/>
</dbReference>
<keyword evidence="8" id="KW-0862">Zinc</keyword>
<reference evidence="11" key="1">
    <citation type="journal article" date="2010" name="Science">
        <title>Plasticity of animal genome architecture unmasked by rapid evolution of a pelagic tunicate.</title>
        <authorList>
            <person name="Denoeud F."/>
            <person name="Henriet S."/>
            <person name="Mungpakdee S."/>
            <person name="Aury J.M."/>
            <person name="Da Silva C."/>
            <person name="Brinkmann H."/>
            <person name="Mikhaleva J."/>
            <person name="Olsen L.C."/>
            <person name="Jubin C."/>
            <person name="Canestro C."/>
            <person name="Bouquet J.M."/>
            <person name="Danks G."/>
            <person name="Poulain J."/>
            <person name="Campsteijn C."/>
            <person name="Adamski M."/>
            <person name="Cross I."/>
            <person name="Yadetie F."/>
            <person name="Muffato M."/>
            <person name="Louis A."/>
            <person name="Butcher S."/>
            <person name="Tsagkogeorga G."/>
            <person name="Konrad A."/>
            <person name="Singh S."/>
            <person name="Jensen M.F."/>
            <person name="Cong E.H."/>
            <person name="Eikeseth-Otteraa H."/>
            <person name="Noel B."/>
            <person name="Anthouard V."/>
            <person name="Porcel B.M."/>
            <person name="Kachouri-Lafond R."/>
            <person name="Nishino A."/>
            <person name="Ugolini M."/>
            <person name="Chourrout P."/>
            <person name="Nishida H."/>
            <person name="Aasland R."/>
            <person name="Huzurbazar S."/>
            <person name="Westhof E."/>
            <person name="Delsuc F."/>
            <person name="Lehrach H."/>
            <person name="Reinhardt R."/>
            <person name="Weissenbach J."/>
            <person name="Roy S.W."/>
            <person name="Artiguenave F."/>
            <person name="Postlethwait J.H."/>
            <person name="Manak J.R."/>
            <person name="Thompson E.M."/>
            <person name="Jaillon O."/>
            <person name="Du Pasquier L."/>
            <person name="Boudinot P."/>
            <person name="Liberles D.A."/>
            <person name="Volff J.N."/>
            <person name="Philippe H."/>
            <person name="Lenhard B."/>
            <person name="Roest Crollius H."/>
            <person name="Wincker P."/>
            <person name="Chourrout D."/>
        </authorList>
    </citation>
    <scope>NUCLEOTIDE SEQUENCE [LARGE SCALE GENOMIC DNA]</scope>
</reference>
<dbReference type="PANTHER" id="PTHR11210">
    <property type="entry name" value="RING BOX"/>
    <property type="match status" value="1"/>
</dbReference>
<protein>
    <recommendedName>
        <fullName evidence="10">Zinc finger RING-H2-type domain-containing protein</fullName>
    </recommendedName>
</protein>
<name>E4Y7N1_OIKDI</name>